<gene>
    <name evidence="1" type="ORF">BV22DRAFT_1109934</name>
</gene>
<dbReference type="Proteomes" id="UP000790709">
    <property type="component" value="Unassembled WGS sequence"/>
</dbReference>
<reference evidence="1" key="1">
    <citation type="journal article" date="2021" name="New Phytol.">
        <title>Evolutionary innovations through gain and loss of genes in the ectomycorrhizal Boletales.</title>
        <authorList>
            <person name="Wu G."/>
            <person name="Miyauchi S."/>
            <person name="Morin E."/>
            <person name="Kuo A."/>
            <person name="Drula E."/>
            <person name="Varga T."/>
            <person name="Kohler A."/>
            <person name="Feng B."/>
            <person name="Cao Y."/>
            <person name="Lipzen A."/>
            <person name="Daum C."/>
            <person name="Hundley H."/>
            <person name="Pangilinan J."/>
            <person name="Johnson J."/>
            <person name="Barry K."/>
            <person name="LaButti K."/>
            <person name="Ng V."/>
            <person name="Ahrendt S."/>
            <person name="Min B."/>
            <person name="Choi I.G."/>
            <person name="Park H."/>
            <person name="Plett J.M."/>
            <person name="Magnuson J."/>
            <person name="Spatafora J.W."/>
            <person name="Nagy L.G."/>
            <person name="Henrissat B."/>
            <person name="Grigoriev I.V."/>
            <person name="Yang Z.L."/>
            <person name="Xu J."/>
            <person name="Martin F.M."/>
        </authorList>
    </citation>
    <scope>NUCLEOTIDE SEQUENCE</scope>
    <source>
        <strain evidence="1">KUC20120723A-06</strain>
    </source>
</reference>
<dbReference type="EMBL" id="MU266342">
    <property type="protein sequence ID" value="KAH7929335.1"/>
    <property type="molecule type" value="Genomic_DNA"/>
</dbReference>
<comment type="caution">
    <text evidence="1">The sequence shown here is derived from an EMBL/GenBank/DDBJ whole genome shotgun (WGS) entry which is preliminary data.</text>
</comment>
<sequence>MAVNHRRSPTKFYQEDIVRRSDSPNVYGIVLRCWHDAEDLPLAGPLIDPLMRPLLQGEVGVSFLPSGLRDIVPESEYVLVDRTFQPGDYCKRSIDDVRSGVVTSVDVNASLVHAISGVAVEGWKNVRELQHSSDIDAGDFVVYDDWIGQVIELFDELVIEASGSLVRLPEVSSRLTVGDRGMELLPNPLSLQGVYSFAHGAPLPSNNDTVVELKRTVLAICWLAVNQSLDPVTAQNKQRPERFWHGDNLSKLTAFRTKSGDIRVGDKVFLKDGDESAPITTHGHASDPTGQITVRALCVKETRTNVNILWQDGTSETLQSTDLIPYLNPDEYDCWPGDHVFWKNEDQIRAAVVQSVNSADRVAVVRFSDTGETEMASVLELDPNGMSDWASATPNPHVHGLGVRRGDTVFIHPEGLTNSYEKPRVPRIGEIEPWVRESPIRPDGELGGWRRDMADLGTRIASERKGPIHHVRRPSTDDKSLSWFGEVTGLRLDGSVQVTHPNMDTAVYPLERLTKLYDSLEQFEEDGWDDDMSEGEDGHDHEEGVWYKDEGGIWRYNKYTDDDDDDWEETDEDEDDAMDVDTPWTGAEADPRLSNGDRPTVPAHLPGNVTPDVADSVSMLSASPPTATGDLPQVLAGDEDDQVDTESADGHGSPWKRFDILPSAPADHAFFSSKPDQPSKSFLGRLTKEYRAISSSLPDSIIVRAYEDRADLLRCLIIGPENTPYEDAPFVIDWMLDSNFPQSPPLAHFLSWTNGNGRVNPNLYEEGKVCLSILGTWAGDRSETWSAARSSLLQAFVSIQGLVLVKEPWFCEPAYEKLRGTEEGTVNSRLYSEKAFVLSRGFVRRALEIPLGDLENEINWLYYTSGRLEKVLRDSRALIEKSKLNLEATEADQEVAVPRLTMGGIITLERTLGKLQALLDAHHSA</sequence>
<name>A0ACB8BTP4_9AGAM</name>
<keyword evidence="2" id="KW-1185">Reference proteome</keyword>
<evidence type="ECO:0000313" key="2">
    <source>
        <dbReference type="Proteomes" id="UP000790709"/>
    </source>
</evidence>
<evidence type="ECO:0000313" key="1">
    <source>
        <dbReference type="EMBL" id="KAH7929335.1"/>
    </source>
</evidence>
<accession>A0ACB8BTP4</accession>
<protein>
    <submittedName>
        <fullName evidence="1">Uncharacterized protein</fullName>
    </submittedName>
</protein>
<proteinExistence type="predicted"/>
<organism evidence="1 2">
    <name type="scientific">Leucogyrophana mollusca</name>
    <dbReference type="NCBI Taxonomy" id="85980"/>
    <lineage>
        <taxon>Eukaryota</taxon>
        <taxon>Fungi</taxon>
        <taxon>Dikarya</taxon>
        <taxon>Basidiomycota</taxon>
        <taxon>Agaricomycotina</taxon>
        <taxon>Agaricomycetes</taxon>
        <taxon>Agaricomycetidae</taxon>
        <taxon>Boletales</taxon>
        <taxon>Boletales incertae sedis</taxon>
        <taxon>Leucogyrophana</taxon>
    </lineage>
</organism>